<gene>
    <name evidence="1" type="ORF">CLOSTMETH_02584</name>
</gene>
<comment type="caution">
    <text evidence="1">The sequence shown here is derived from an EMBL/GenBank/DDBJ whole genome shotgun (WGS) entry which is preliminary data.</text>
</comment>
<dbReference type="Proteomes" id="UP000003340">
    <property type="component" value="Unassembled WGS sequence"/>
</dbReference>
<keyword evidence="2" id="KW-1185">Reference proteome</keyword>
<accession>C0EFE2</accession>
<dbReference type="STRING" id="537013.CLOSTMETH_02584"/>
<reference evidence="1 2" key="1">
    <citation type="submission" date="2009-01" db="EMBL/GenBank/DDBJ databases">
        <authorList>
            <person name="Fulton L."/>
            <person name="Clifton S."/>
            <person name="Fulton B."/>
            <person name="Xu J."/>
            <person name="Minx P."/>
            <person name="Pepin K.H."/>
            <person name="Johnson M."/>
            <person name="Bhonagiri V."/>
            <person name="Nash W.E."/>
            <person name="Mardis E.R."/>
            <person name="Wilson R.K."/>
        </authorList>
    </citation>
    <scope>NUCLEOTIDE SEQUENCE [LARGE SCALE GENOMIC DNA]</scope>
    <source>
        <strain evidence="1 2">DSM 5476</strain>
    </source>
</reference>
<sequence length="217" mass="23763">ETGRFLNSDALLDVTGTLNSNLYAYCGNNPINREDVHGYLWNKIKSWFKGVAKSIGDAFNNMVGVQTITSTTISDKKSYQVNTLLFNVESGTKTTYTKTVGNSKPINFYVNSSSKKTGFKIMTGKKDTYGMGISPKGLGITMTSKIKDKTISIQTNDIVALGEISFSVYETTNNITTESYFNISINKFNLALLVLAPYCLPEMLNNLGGQGLNLQPA</sequence>
<dbReference type="Gene3D" id="2.180.10.10">
    <property type="entry name" value="RHS repeat-associated core"/>
    <property type="match status" value="1"/>
</dbReference>
<dbReference type="AlphaFoldDB" id="C0EFE2"/>
<dbReference type="HOGENOM" id="CLU_1269233_0_0_9"/>
<evidence type="ECO:0000313" key="2">
    <source>
        <dbReference type="Proteomes" id="UP000003340"/>
    </source>
</evidence>
<protein>
    <recommendedName>
        <fullName evidence="3">RHS repeat-associated core domain protein</fullName>
    </recommendedName>
</protein>
<name>C0EFE2_9FIRM</name>
<reference evidence="1 2" key="2">
    <citation type="submission" date="2009-02" db="EMBL/GenBank/DDBJ databases">
        <title>Draft genome sequence of Clostridium methylpentosum (DSM 5476).</title>
        <authorList>
            <person name="Sudarsanam P."/>
            <person name="Ley R."/>
            <person name="Guruge J."/>
            <person name="Turnbaugh P.J."/>
            <person name="Mahowald M."/>
            <person name="Liep D."/>
            <person name="Gordon J."/>
        </authorList>
    </citation>
    <scope>NUCLEOTIDE SEQUENCE [LARGE SCALE GENOMIC DNA]</scope>
    <source>
        <strain evidence="1 2">DSM 5476</strain>
    </source>
</reference>
<dbReference type="EMBL" id="ACEC01000090">
    <property type="protein sequence ID" value="EEG29802.1"/>
    <property type="molecule type" value="Genomic_DNA"/>
</dbReference>
<feature type="non-terminal residue" evidence="1">
    <location>
        <position position="1"/>
    </location>
</feature>
<evidence type="ECO:0008006" key="3">
    <source>
        <dbReference type="Google" id="ProtNLM"/>
    </source>
</evidence>
<evidence type="ECO:0000313" key="1">
    <source>
        <dbReference type="EMBL" id="EEG29802.1"/>
    </source>
</evidence>
<organism evidence="1 2">
    <name type="scientific">[Clostridium] methylpentosum DSM 5476</name>
    <dbReference type="NCBI Taxonomy" id="537013"/>
    <lineage>
        <taxon>Bacteria</taxon>
        <taxon>Bacillati</taxon>
        <taxon>Bacillota</taxon>
        <taxon>Clostridia</taxon>
        <taxon>Eubacteriales</taxon>
        <taxon>Oscillospiraceae</taxon>
        <taxon>Oscillospiraceae incertae sedis</taxon>
    </lineage>
</organism>
<proteinExistence type="predicted"/>